<comment type="subunit">
    <text evidence="9">Monomer.</text>
</comment>
<accession>A0A1F5NMY6</accession>
<feature type="binding site" evidence="9 12">
    <location>
        <position position="186"/>
    </location>
    <ligand>
        <name>substrate</name>
    </ligand>
</feature>
<dbReference type="SUPFAM" id="SSF53649">
    <property type="entry name" value="Alkaline phosphatase-like"/>
    <property type="match status" value="1"/>
</dbReference>
<feature type="binding site" evidence="9 12">
    <location>
        <position position="328"/>
    </location>
    <ligand>
        <name>substrate</name>
    </ligand>
</feature>
<feature type="active site" description="Phosphoserine intermediate" evidence="9 11">
    <location>
        <position position="63"/>
    </location>
</feature>
<dbReference type="FunFam" id="3.40.1450.10:FF:000002">
    <property type="entry name" value="2,3-bisphosphoglycerate-independent phosphoglycerate mutase"/>
    <property type="match status" value="1"/>
</dbReference>
<dbReference type="GO" id="GO:0006096">
    <property type="term" value="P:glycolytic process"/>
    <property type="evidence" value="ECO:0007669"/>
    <property type="project" value="UniProtKB-UniRule"/>
</dbReference>
<evidence type="ECO:0000256" key="4">
    <source>
        <dbReference type="ARBA" id="ARBA00008819"/>
    </source>
</evidence>
<dbReference type="EMBL" id="MFEK01000010">
    <property type="protein sequence ID" value="OGE79056.1"/>
    <property type="molecule type" value="Genomic_DNA"/>
</dbReference>
<dbReference type="Pfam" id="PF06415">
    <property type="entry name" value="iPGM_N"/>
    <property type="match status" value="1"/>
</dbReference>
<evidence type="ECO:0000256" key="2">
    <source>
        <dbReference type="ARBA" id="ARBA00002315"/>
    </source>
</evidence>
<dbReference type="GO" id="GO:0006007">
    <property type="term" value="P:glucose catabolic process"/>
    <property type="evidence" value="ECO:0007669"/>
    <property type="project" value="InterPro"/>
</dbReference>
<feature type="binding site" evidence="9 12">
    <location>
        <begin position="262"/>
        <end position="265"/>
    </location>
    <ligand>
        <name>substrate</name>
    </ligand>
</feature>
<dbReference type="PIRSF" id="PIRSF001492">
    <property type="entry name" value="IPGAM"/>
    <property type="match status" value="1"/>
</dbReference>
<comment type="function">
    <text evidence="2 9">Catalyzes the interconversion of 2-phosphoglycerate and 3-phosphoglycerate.</text>
</comment>
<comment type="caution">
    <text evidence="16">The sequence shown here is derived from an EMBL/GenBank/DDBJ whole genome shotgun (WGS) entry which is preliminary data.</text>
</comment>
<dbReference type="InterPro" id="IPR036646">
    <property type="entry name" value="PGAM_B_sf"/>
</dbReference>
<dbReference type="PANTHER" id="PTHR31637:SF0">
    <property type="entry name" value="2,3-BISPHOSPHOGLYCERATE-INDEPENDENT PHOSPHOGLYCERATE MUTASE"/>
    <property type="match status" value="1"/>
</dbReference>
<dbReference type="EC" id="5.4.2.12" evidence="9 10"/>
<keyword evidence="8 9" id="KW-0413">Isomerase</keyword>
<feature type="binding site" evidence="9 13">
    <location>
        <position position="399"/>
    </location>
    <ligand>
        <name>Mn(2+)</name>
        <dbReference type="ChEBI" id="CHEBI:29035"/>
        <label>1</label>
    </ligand>
</feature>
<evidence type="ECO:0000256" key="13">
    <source>
        <dbReference type="PIRSR" id="PIRSR001492-3"/>
    </source>
</evidence>
<keyword evidence="6 9" id="KW-0324">Glycolysis</keyword>
<keyword evidence="5 9" id="KW-0479">Metal-binding</keyword>
<feature type="domain" description="Metalloenzyme" evidence="14">
    <location>
        <begin position="5"/>
        <end position="489"/>
    </location>
</feature>
<name>A0A1F5NMY6_9BACT</name>
<dbReference type="Proteomes" id="UP000176864">
    <property type="component" value="Unassembled WGS sequence"/>
</dbReference>
<evidence type="ECO:0000256" key="3">
    <source>
        <dbReference type="ARBA" id="ARBA00004798"/>
    </source>
</evidence>
<dbReference type="AlphaFoldDB" id="A0A1F5NMY6"/>
<feature type="binding site" evidence="9 12">
    <location>
        <begin position="154"/>
        <end position="155"/>
    </location>
    <ligand>
        <name>substrate</name>
    </ligand>
</feature>
<organism evidence="16 17">
    <name type="scientific">Candidatus Doudnabacteria bacterium RIFCSPHIGHO2_01_FULL_46_14</name>
    <dbReference type="NCBI Taxonomy" id="1817824"/>
    <lineage>
        <taxon>Bacteria</taxon>
        <taxon>Candidatus Doudnaibacteriota</taxon>
    </lineage>
</organism>
<proteinExistence type="inferred from homology"/>
<dbReference type="SUPFAM" id="SSF64158">
    <property type="entry name" value="2,3-Bisphosphoglycerate-independent phosphoglycerate mutase, substrate-binding domain"/>
    <property type="match status" value="1"/>
</dbReference>
<feature type="binding site" evidence="9 13">
    <location>
        <position position="437"/>
    </location>
    <ligand>
        <name>Mn(2+)</name>
        <dbReference type="ChEBI" id="CHEBI:29035"/>
        <label>2</label>
    </ligand>
</feature>
<feature type="binding site" evidence="9 13">
    <location>
        <position position="63"/>
    </location>
    <ligand>
        <name>Mn(2+)</name>
        <dbReference type="ChEBI" id="CHEBI:29035"/>
        <label>2</label>
    </ligand>
</feature>
<evidence type="ECO:0000256" key="5">
    <source>
        <dbReference type="ARBA" id="ARBA00022723"/>
    </source>
</evidence>
<dbReference type="InterPro" id="IPR005995">
    <property type="entry name" value="Pgm_bpd_ind"/>
</dbReference>
<dbReference type="InterPro" id="IPR006124">
    <property type="entry name" value="Metalloenzyme"/>
</dbReference>
<evidence type="ECO:0000256" key="9">
    <source>
        <dbReference type="HAMAP-Rule" id="MF_01038"/>
    </source>
</evidence>
<keyword evidence="7 9" id="KW-0464">Manganese</keyword>
<sequence>MPQFKQVILIILDGWGYREDTKHNPIAAAKKPFFDYLWKTYPHALLEASGEAVGLPPGTLGGSEVGHTTIGAGRAMDTDLARINKSFAAGEAKTNPAFAGLFEHVKKHNSILHILGMVSDKGVHAHQEHLFEFLKAAHDAGIKKIAIHAFTDGRDTPPQSSDNYIRELEDILEKIGVGRIATVSGRYYAMDRDKNWDRIEKVEHVMFHGKGQAHTGRPSKVIKMLYEQGLTDEHFEPMVFVDDSGKSLTVQANDGLFFFNYRPDRARQISQKILERAHAQNLCFVTMTEYDESFQCLVAFESKPVETTLASEISKAGFTQAHIAETDKYAHLTYFLNGGREEPHDKEEFVLVDTRKDVKTHDLAPEMRASVIADEAIARIKNQVNFIAINFANPDIVGHSGNFKAMVKAIETVDAEVKRVVEAALANHAVVLITADHGNAEISHDEEVGQNHTAHTLSPVPVILTIKNLKLKNGTLADIAPMILKLFNLPIPSSMTGSPLFPSP</sequence>
<dbReference type="UniPathway" id="UPA00109">
    <property type="reaction ID" value="UER00186"/>
</dbReference>
<evidence type="ECO:0000256" key="10">
    <source>
        <dbReference type="NCBIfam" id="TIGR01307"/>
    </source>
</evidence>
<dbReference type="Gene3D" id="3.40.720.10">
    <property type="entry name" value="Alkaline Phosphatase, subunit A"/>
    <property type="match status" value="1"/>
</dbReference>
<evidence type="ECO:0000256" key="1">
    <source>
        <dbReference type="ARBA" id="ARBA00000370"/>
    </source>
</evidence>
<dbReference type="HAMAP" id="MF_01038">
    <property type="entry name" value="GpmI"/>
    <property type="match status" value="1"/>
</dbReference>
<protein>
    <recommendedName>
        <fullName evidence="9 10">2,3-bisphosphoglycerate-independent phosphoglycerate mutase</fullName>
        <shortName evidence="9">BPG-independent PGAM</shortName>
        <shortName evidence="9">Phosphoglyceromutase</shortName>
        <shortName evidence="9">iPGM</shortName>
        <ecNumber evidence="9 10">5.4.2.12</ecNumber>
    </recommendedName>
</protein>
<dbReference type="STRING" id="1817824.A2751_00720"/>
<evidence type="ECO:0000256" key="12">
    <source>
        <dbReference type="PIRSR" id="PIRSR001492-2"/>
    </source>
</evidence>
<evidence type="ECO:0000313" key="17">
    <source>
        <dbReference type="Proteomes" id="UP000176864"/>
    </source>
</evidence>
<dbReference type="Pfam" id="PF01676">
    <property type="entry name" value="Metalloenzyme"/>
    <property type="match status" value="1"/>
</dbReference>
<evidence type="ECO:0000259" key="15">
    <source>
        <dbReference type="Pfam" id="PF06415"/>
    </source>
</evidence>
<comment type="cofactor">
    <cofactor evidence="9">
        <name>Mn(2+)</name>
        <dbReference type="ChEBI" id="CHEBI:29035"/>
    </cofactor>
    <text evidence="9">Binds 2 manganese ions per subunit.</text>
</comment>
<evidence type="ECO:0000259" key="14">
    <source>
        <dbReference type="Pfam" id="PF01676"/>
    </source>
</evidence>
<evidence type="ECO:0000256" key="8">
    <source>
        <dbReference type="ARBA" id="ARBA00023235"/>
    </source>
</evidence>
<feature type="binding site" evidence="9 13">
    <location>
        <position position="436"/>
    </location>
    <ligand>
        <name>Mn(2+)</name>
        <dbReference type="ChEBI" id="CHEBI:29035"/>
        <label>2</label>
    </ligand>
</feature>
<gene>
    <name evidence="9" type="primary">gpmI</name>
    <name evidence="16" type="ORF">A2751_00720</name>
</gene>
<comment type="pathway">
    <text evidence="3 9">Carbohydrate degradation; glycolysis; pyruvate from D-glyceraldehyde 3-phosphate: step 3/5.</text>
</comment>
<evidence type="ECO:0000256" key="7">
    <source>
        <dbReference type="ARBA" id="ARBA00023211"/>
    </source>
</evidence>
<feature type="binding site" evidence="9 13">
    <location>
        <position position="395"/>
    </location>
    <ligand>
        <name>Mn(2+)</name>
        <dbReference type="ChEBI" id="CHEBI:29035"/>
        <label>1</label>
    </ligand>
</feature>
<dbReference type="Gene3D" id="3.40.1450.10">
    <property type="entry name" value="BPG-independent phosphoglycerate mutase, domain B"/>
    <property type="match status" value="1"/>
</dbReference>
<dbReference type="InterPro" id="IPR011258">
    <property type="entry name" value="BPG-indep_PGM_N"/>
</dbReference>
<dbReference type="CDD" id="cd16010">
    <property type="entry name" value="iPGM"/>
    <property type="match status" value="1"/>
</dbReference>
<comment type="similarity">
    <text evidence="4 9">Belongs to the BPG-independent phosphoglycerate mutase family.</text>
</comment>
<dbReference type="NCBIfam" id="TIGR01307">
    <property type="entry name" value="pgm_bpd_ind"/>
    <property type="match status" value="1"/>
</dbReference>
<reference evidence="16 17" key="1">
    <citation type="journal article" date="2016" name="Nat. Commun.">
        <title>Thousands of microbial genomes shed light on interconnected biogeochemical processes in an aquifer system.</title>
        <authorList>
            <person name="Anantharaman K."/>
            <person name="Brown C.T."/>
            <person name="Hug L.A."/>
            <person name="Sharon I."/>
            <person name="Castelle C.J."/>
            <person name="Probst A.J."/>
            <person name="Thomas B.C."/>
            <person name="Singh A."/>
            <person name="Wilkins M.J."/>
            <person name="Karaoz U."/>
            <person name="Brodie E.L."/>
            <person name="Williams K.H."/>
            <person name="Hubbard S.S."/>
            <person name="Banfield J.F."/>
        </authorList>
    </citation>
    <scope>NUCLEOTIDE SEQUENCE [LARGE SCALE GENOMIC DNA]</scope>
</reference>
<feature type="binding site" evidence="9 13">
    <location>
        <position position="13"/>
    </location>
    <ligand>
        <name>Mn(2+)</name>
        <dbReference type="ChEBI" id="CHEBI:29035"/>
        <label>2</label>
    </ligand>
</feature>
<dbReference type="GO" id="GO:0030145">
    <property type="term" value="F:manganese ion binding"/>
    <property type="evidence" value="ECO:0007669"/>
    <property type="project" value="UniProtKB-UniRule"/>
</dbReference>
<dbReference type="GO" id="GO:0004619">
    <property type="term" value="F:phosphoglycerate mutase activity"/>
    <property type="evidence" value="ECO:0007669"/>
    <property type="project" value="UniProtKB-UniRule"/>
</dbReference>
<feature type="domain" description="BPG-independent PGAM N-terminal" evidence="15">
    <location>
        <begin position="83"/>
        <end position="292"/>
    </location>
</feature>
<comment type="catalytic activity">
    <reaction evidence="1 9">
        <text>(2R)-2-phosphoglycerate = (2R)-3-phosphoglycerate</text>
        <dbReference type="Rhea" id="RHEA:15901"/>
        <dbReference type="ChEBI" id="CHEBI:58272"/>
        <dbReference type="ChEBI" id="CHEBI:58289"/>
        <dbReference type="EC" id="5.4.2.12"/>
    </reaction>
</comment>
<dbReference type="GO" id="GO:0005829">
    <property type="term" value="C:cytosol"/>
    <property type="evidence" value="ECO:0007669"/>
    <property type="project" value="TreeGrafter"/>
</dbReference>
<feature type="binding site" evidence="9 12">
    <location>
        <position position="124"/>
    </location>
    <ligand>
        <name>substrate</name>
    </ligand>
</feature>
<feature type="binding site" evidence="9 13">
    <location>
        <position position="455"/>
    </location>
    <ligand>
        <name>Mn(2+)</name>
        <dbReference type="ChEBI" id="CHEBI:29035"/>
        <label>1</label>
    </ligand>
</feature>
<dbReference type="InterPro" id="IPR017850">
    <property type="entry name" value="Alkaline_phosphatase_core_sf"/>
</dbReference>
<evidence type="ECO:0000313" key="16">
    <source>
        <dbReference type="EMBL" id="OGE79056.1"/>
    </source>
</evidence>
<evidence type="ECO:0000256" key="6">
    <source>
        <dbReference type="ARBA" id="ARBA00023152"/>
    </source>
</evidence>
<dbReference type="PANTHER" id="PTHR31637">
    <property type="entry name" value="2,3-BISPHOSPHOGLYCERATE-INDEPENDENT PHOSPHOGLYCERATE MUTASE"/>
    <property type="match status" value="1"/>
</dbReference>
<evidence type="ECO:0000256" key="11">
    <source>
        <dbReference type="PIRSR" id="PIRSR001492-1"/>
    </source>
</evidence>
<feature type="binding site" evidence="9 12">
    <location>
        <position position="192"/>
    </location>
    <ligand>
        <name>substrate</name>
    </ligand>
</feature>